<evidence type="ECO:0000256" key="2">
    <source>
        <dbReference type="ARBA" id="ARBA00023043"/>
    </source>
</evidence>
<gene>
    <name evidence="4" type="ORF">PBRA_008425</name>
</gene>
<evidence type="ECO:0000313" key="4">
    <source>
        <dbReference type="EMBL" id="CEP01113.1"/>
    </source>
</evidence>
<dbReference type="PANTHER" id="PTHR24198">
    <property type="entry name" value="ANKYRIN REPEAT AND PROTEIN KINASE DOMAIN-CONTAINING PROTEIN"/>
    <property type="match status" value="1"/>
</dbReference>
<evidence type="ECO:0000256" key="1">
    <source>
        <dbReference type="ARBA" id="ARBA00022737"/>
    </source>
</evidence>
<proteinExistence type="predicted"/>
<evidence type="ECO:0000313" key="5">
    <source>
        <dbReference type="Proteomes" id="UP000039324"/>
    </source>
</evidence>
<dbReference type="InterPro" id="IPR036770">
    <property type="entry name" value="Ankyrin_rpt-contain_sf"/>
</dbReference>
<dbReference type="OrthoDB" id="19174at2759"/>
<dbReference type="Gene3D" id="3.30.710.10">
    <property type="entry name" value="Potassium Channel Kv1.1, Chain A"/>
    <property type="match status" value="1"/>
</dbReference>
<dbReference type="PANTHER" id="PTHR24198:SF165">
    <property type="entry name" value="ANKYRIN REPEAT-CONTAINING PROTEIN-RELATED"/>
    <property type="match status" value="1"/>
</dbReference>
<dbReference type="SUPFAM" id="SSF48403">
    <property type="entry name" value="Ankyrin repeat"/>
    <property type="match status" value="1"/>
</dbReference>
<dbReference type="PROSITE" id="PS50088">
    <property type="entry name" value="ANK_REPEAT"/>
    <property type="match status" value="1"/>
</dbReference>
<name>A0A0G4J0K1_PLABS</name>
<keyword evidence="5" id="KW-1185">Reference proteome</keyword>
<sequence>MSTSDRVRFSGASLTPLVLVALRCDLVVALILRSSDGVERVVNASAAVGHSPVLGHLVINDSTGDLDDHATVRVHGVASPELDLLVDFIKTVAVQDVDVGAVRWVQARLHAADLDAQCRLLIAADYLDINLLMVAIVSVRRTWGDIIAMRNALPADVHRFVAENALGLVLLRNMARTRAQERVVDNIQDLLINGNSSAAIVSNETWDASANLLIWAVRNGDELVVEFLLGAPGVDVNARDDDLWTPLHWAAFSGHLHIVKLLMASPTIDINAKDSSDRTAWDWAHANAYREVKFLLEHVDLTLADQAATTHSRVVADMISDLGDNCCVPVNELNQHELALFAEFMEAVPGGDEGKAVQWAQDELKDKGKSVQHHLLIAAHRLDVYLLLKAIISMLSIADVNEIRDTLSHDLLHDVVRYHPCITRLLQFANTDEQKNLVTRIEEHLVSGASAEFLNNATWSDESNLLHWAACHGHVPVVELLLGVPGVDINVPDGEYYTATPFLTAVMAQQSEVVQLLLNCDLVDFTATDKAIDSGGMNAWDIADLLDNDEIKDMLERSNRTFADDTRHGDIDELLVPWNTWNLDTDEPGEF</sequence>
<protein>
    <recommendedName>
        <fullName evidence="6">SKP1 component POZ domain-containing protein</fullName>
    </recommendedName>
</protein>
<evidence type="ECO:0000256" key="3">
    <source>
        <dbReference type="PROSITE-ProRule" id="PRU00023"/>
    </source>
</evidence>
<organism evidence="4 5">
    <name type="scientific">Plasmodiophora brassicae</name>
    <name type="common">Clubroot disease agent</name>
    <dbReference type="NCBI Taxonomy" id="37360"/>
    <lineage>
        <taxon>Eukaryota</taxon>
        <taxon>Sar</taxon>
        <taxon>Rhizaria</taxon>
        <taxon>Endomyxa</taxon>
        <taxon>Phytomyxea</taxon>
        <taxon>Plasmodiophorida</taxon>
        <taxon>Plasmodiophoridae</taxon>
        <taxon>Plasmodiophora</taxon>
    </lineage>
</organism>
<reference evidence="4 5" key="1">
    <citation type="submission" date="2015-02" db="EMBL/GenBank/DDBJ databases">
        <authorList>
            <person name="Chooi Y.-H."/>
        </authorList>
    </citation>
    <scope>NUCLEOTIDE SEQUENCE [LARGE SCALE GENOMIC DNA]</scope>
    <source>
        <strain evidence="4">E3</strain>
    </source>
</reference>
<dbReference type="InterPro" id="IPR002110">
    <property type="entry name" value="Ankyrin_rpt"/>
</dbReference>
<dbReference type="InterPro" id="IPR011333">
    <property type="entry name" value="SKP1/BTB/POZ_sf"/>
</dbReference>
<dbReference type="Gene3D" id="1.25.40.20">
    <property type="entry name" value="Ankyrin repeat-containing domain"/>
    <property type="match status" value="2"/>
</dbReference>
<evidence type="ECO:0008006" key="6">
    <source>
        <dbReference type="Google" id="ProtNLM"/>
    </source>
</evidence>
<dbReference type="Pfam" id="PF12796">
    <property type="entry name" value="Ank_2"/>
    <property type="match status" value="2"/>
</dbReference>
<dbReference type="Proteomes" id="UP000039324">
    <property type="component" value="Unassembled WGS sequence"/>
</dbReference>
<dbReference type="AlphaFoldDB" id="A0A0G4J0K1"/>
<dbReference type="PROSITE" id="PS50297">
    <property type="entry name" value="ANK_REP_REGION"/>
    <property type="match status" value="1"/>
</dbReference>
<dbReference type="EMBL" id="CDSF01000109">
    <property type="protein sequence ID" value="CEP01113.1"/>
    <property type="molecule type" value="Genomic_DNA"/>
</dbReference>
<feature type="repeat" description="ANK" evidence="3">
    <location>
        <begin position="242"/>
        <end position="263"/>
    </location>
</feature>
<dbReference type="SMART" id="SM00248">
    <property type="entry name" value="ANK"/>
    <property type="match status" value="4"/>
</dbReference>
<accession>A0A0G4J0K1</accession>
<keyword evidence="1" id="KW-0677">Repeat</keyword>
<dbReference type="STRING" id="37360.A0A0G4J0K1"/>
<keyword evidence="2 3" id="KW-0040">ANK repeat</keyword>